<evidence type="ECO:0000313" key="2">
    <source>
        <dbReference type="Proteomes" id="UP001642484"/>
    </source>
</evidence>
<organism evidence="1 2">
    <name type="scientific">Durusdinium trenchii</name>
    <dbReference type="NCBI Taxonomy" id="1381693"/>
    <lineage>
        <taxon>Eukaryota</taxon>
        <taxon>Sar</taxon>
        <taxon>Alveolata</taxon>
        <taxon>Dinophyceae</taxon>
        <taxon>Suessiales</taxon>
        <taxon>Symbiodiniaceae</taxon>
        <taxon>Durusdinium</taxon>
    </lineage>
</organism>
<protein>
    <submittedName>
        <fullName evidence="1">Uncharacterized protein</fullName>
    </submittedName>
</protein>
<comment type="caution">
    <text evidence="1">The sequence shown here is derived from an EMBL/GenBank/DDBJ whole genome shotgun (WGS) entry which is preliminary data.</text>
</comment>
<dbReference type="EMBL" id="CAXAMN010011113">
    <property type="protein sequence ID" value="CAK9034157.1"/>
    <property type="molecule type" value="Genomic_DNA"/>
</dbReference>
<dbReference type="InterPro" id="IPR002563">
    <property type="entry name" value="Flavin_Rdtase-like_dom"/>
</dbReference>
<dbReference type="Pfam" id="PF01613">
    <property type="entry name" value="Flavin_Reduct"/>
    <property type="match status" value="1"/>
</dbReference>
<dbReference type="Gene3D" id="2.30.110.10">
    <property type="entry name" value="Electron Transport, Fmn-binding Protein, Chain A"/>
    <property type="match status" value="1"/>
</dbReference>
<dbReference type="Proteomes" id="UP001642484">
    <property type="component" value="Unassembled WGS sequence"/>
</dbReference>
<reference evidence="1 2" key="1">
    <citation type="submission" date="2024-02" db="EMBL/GenBank/DDBJ databases">
        <authorList>
            <person name="Chen Y."/>
            <person name="Shah S."/>
            <person name="Dougan E. K."/>
            <person name="Thang M."/>
            <person name="Chan C."/>
        </authorList>
    </citation>
    <scope>NUCLEOTIDE SEQUENCE [LARGE SCALE GENOMIC DNA]</scope>
</reference>
<dbReference type="InterPro" id="IPR053310">
    <property type="entry name" value="Flavoredoxin-like"/>
</dbReference>
<evidence type="ECO:0000313" key="1">
    <source>
        <dbReference type="EMBL" id="CAK9034157.1"/>
    </source>
</evidence>
<dbReference type="InterPro" id="IPR012349">
    <property type="entry name" value="Split_barrel_FMN-bd"/>
</dbReference>
<keyword evidence="2" id="KW-1185">Reference proteome</keyword>
<sequence>MAQLTEKLATCEELLTDLLQDQELFRSEQLRLLRGLVTQLASKLWKGRKGSGRSGSRDECTDTPTPHGAEELLPSSVDAHEAGAYSKSTALEAPLQVCMVKPAQLSRLLYTNPVCILSSCDERLRRNLMTISWLTPIDNHGRLICSINKRRHSASGILAQRLFVLNVPSAELAQTVLEVGGSSGEVVDKIECFSSALGGCCSPGWKPLDWPPQVSPESPESPVFALYGCVAHLVIQVHADLTASSGQDAHYILSCSILHAYVRASYWDGKIFCPRHKGTVPYLTFFGSQTFGVVLPK</sequence>
<proteinExistence type="predicted"/>
<dbReference type="SUPFAM" id="SSF50475">
    <property type="entry name" value="FMN-binding split barrel"/>
    <property type="match status" value="1"/>
</dbReference>
<dbReference type="PANTHER" id="PTHR43241">
    <property type="entry name" value="FLAVIN REDUCTASE DOMAIN PROTEIN"/>
    <property type="match status" value="1"/>
</dbReference>
<gene>
    <name evidence="1" type="ORF">CCMP2556_LOCUS19362</name>
</gene>
<dbReference type="PANTHER" id="PTHR43241:SF1">
    <property type="entry name" value="FLAVIN REDUCTASE LIKE DOMAIN-CONTAINING PROTEIN"/>
    <property type="match status" value="1"/>
</dbReference>
<name>A0ABP0L5W7_9DINO</name>
<accession>A0ABP0L5W7</accession>